<keyword evidence="7" id="KW-0479">Metal-binding</keyword>
<evidence type="ECO:0000256" key="4">
    <source>
        <dbReference type="ARBA" id="ARBA00022475"/>
    </source>
</evidence>
<feature type="transmembrane region" description="Helical" evidence="12">
    <location>
        <begin position="123"/>
        <end position="147"/>
    </location>
</feature>
<keyword evidence="6 12" id="KW-0812">Transmembrane</keyword>
<evidence type="ECO:0000256" key="11">
    <source>
        <dbReference type="ARBA" id="ARBA00023136"/>
    </source>
</evidence>
<evidence type="ECO:0000256" key="10">
    <source>
        <dbReference type="ARBA" id="ARBA00023004"/>
    </source>
</evidence>
<dbReference type="EC" id="1.10.3.-" evidence="13"/>
<dbReference type="NCBIfam" id="TIGR00203">
    <property type="entry name" value="cydB"/>
    <property type="match status" value="1"/>
</dbReference>
<keyword evidence="5" id="KW-0349">Heme</keyword>
<keyword evidence="4" id="KW-1003">Cell membrane</keyword>
<dbReference type="RefSeq" id="WP_032051519.1">
    <property type="nucleotide sequence ID" value="NZ_JEWH01000047.1"/>
</dbReference>
<evidence type="ECO:0000256" key="9">
    <source>
        <dbReference type="ARBA" id="ARBA00022989"/>
    </source>
</evidence>
<keyword evidence="13" id="KW-0560">Oxidoreductase</keyword>
<feature type="transmembrane region" description="Helical" evidence="12">
    <location>
        <begin position="6"/>
        <end position="25"/>
    </location>
</feature>
<comment type="caution">
    <text evidence="13">The sequence shown here is derived from an EMBL/GenBank/DDBJ whole genome shotgun (WGS) entry which is preliminary data.</text>
</comment>
<feature type="transmembrane region" description="Helical" evidence="12">
    <location>
        <begin position="202"/>
        <end position="224"/>
    </location>
</feature>
<keyword evidence="10" id="KW-0408">Iron</keyword>
<dbReference type="EMBL" id="JEWH01000047">
    <property type="protein sequence ID" value="EXB04540.1"/>
    <property type="molecule type" value="Genomic_DNA"/>
</dbReference>
<sequence>MIEYELLKIIWWVLVGVLLIGFALTDGFDMGSMALMPFVGKTDNERRAAINTIAPHWDGNQVWFITAGGALFAAWPMVYSVAFSGMYWALLLVLFALFLRPVGFDYRSKLENTQWRNSWDWGLCIGGAVPALVFGVAFGNLFLGIPFNLDSTLRSEYSGSFFALLNPFALICGIVSLSMLCAHGGAWLMLRTDGALKQRSAKATQIMAAIFLVCFLVIGAWLYFGQVPGYSYAAAVNPNAALNPLAKEVVTNNNPGWMNNYSSYPITKVAPVLAILGAIIAFFTASKAKAGLSFAGTSLMIVGAILTAGFALFPFLLPSSVNPNSSLTMWDAVSSHRTLGVMTVAACIFVPIILIYTSWSYYKMWGVITNKHIESNSHSLY</sequence>
<feature type="transmembrane region" description="Helical" evidence="12">
    <location>
        <begin position="292"/>
        <end position="317"/>
    </location>
</feature>
<feature type="transmembrane region" description="Helical" evidence="12">
    <location>
        <begin position="266"/>
        <end position="285"/>
    </location>
</feature>
<dbReference type="Proteomes" id="UP000020595">
    <property type="component" value="Unassembled WGS sequence"/>
</dbReference>
<dbReference type="GO" id="GO:0070069">
    <property type="term" value="C:cytochrome complex"/>
    <property type="evidence" value="ECO:0007669"/>
    <property type="project" value="TreeGrafter"/>
</dbReference>
<keyword evidence="3" id="KW-0813">Transport</keyword>
<feature type="transmembrane region" description="Helical" evidence="12">
    <location>
        <begin position="167"/>
        <end position="190"/>
    </location>
</feature>
<dbReference type="GO" id="GO:0019646">
    <property type="term" value="P:aerobic electron transport chain"/>
    <property type="evidence" value="ECO:0007669"/>
    <property type="project" value="TreeGrafter"/>
</dbReference>
<evidence type="ECO:0000256" key="1">
    <source>
        <dbReference type="ARBA" id="ARBA00004651"/>
    </source>
</evidence>
<evidence type="ECO:0000313" key="13">
    <source>
        <dbReference type="EMBL" id="EXB04540.1"/>
    </source>
</evidence>
<organism evidence="13 14">
    <name type="scientific">Acinetobacter baumannii (strain 1295743)</name>
    <dbReference type="NCBI Taxonomy" id="1310613"/>
    <lineage>
        <taxon>Bacteria</taxon>
        <taxon>Pseudomonadati</taxon>
        <taxon>Pseudomonadota</taxon>
        <taxon>Gammaproteobacteria</taxon>
        <taxon>Moraxellales</taxon>
        <taxon>Moraxellaceae</taxon>
        <taxon>Acinetobacter</taxon>
        <taxon>Acinetobacter calcoaceticus/baumannii complex</taxon>
    </lineage>
</organism>
<accession>A0A009HNG0</accession>
<keyword evidence="8" id="KW-0249">Electron transport</keyword>
<feature type="transmembrane region" description="Helical" evidence="12">
    <location>
        <begin position="337"/>
        <end position="356"/>
    </location>
</feature>
<evidence type="ECO:0000256" key="5">
    <source>
        <dbReference type="ARBA" id="ARBA00022617"/>
    </source>
</evidence>
<dbReference type="InterPro" id="IPR003317">
    <property type="entry name" value="Cyt-d_oxidase_su2"/>
</dbReference>
<dbReference type="PIRSF" id="PIRSF000267">
    <property type="entry name" value="Cyt_oxidse_sub2"/>
    <property type="match status" value="1"/>
</dbReference>
<evidence type="ECO:0000313" key="14">
    <source>
        <dbReference type="Proteomes" id="UP000020595"/>
    </source>
</evidence>
<evidence type="ECO:0000256" key="2">
    <source>
        <dbReference type="ARBA" id="ARBA00007543"/>
    </source>
</evidence>
<protein>
    <submittedName>
        <fullName evidence="13">Cytochrome d ubiquinol oxidase, subunit II</fullName>
        <ecNumber evidence="13">1.10.3.-</ecNumber>
    </submittedName>
</protein>
<dbReference type="Pfam" id="PF02322">
    <property type="entry name" value="Cyt_bd_oxida_II"/>
    <property type="match status" value="1"/>
</dbReference>
<dbReference type="PANTHER" id="PTHR43141:SF5">
    <property type="entry name" value="CYTOCHROME BD-I UBIQUINOL OXIDASE SUBUNIT 2"/>
    <property type="match status" value="1"/>
</dbReference>
<keyword evidence="11 12" id="KW-0472">Membrane</keyword>
<evidence type="ECO:0000256" key="7">
    <source>
        <dbReference type="ARBA" id="ARBA00022723"/>
    </source>
</evidence>
<dbReference type="GO" id="GO:0009055">
    <property type="term" value="F:electron transfer activity"/>
    <property type="evidence" value="ECO:0007669"/>
    <property type="project" value="TreeGrafter"/>
</dbReference>
<dbReference type="GO" id="GO:0046872">
    <property type="term" value="F:metal ion binding"/>
    <property type="evidence" value="ECO:0007669"/>
    <property type="project" value="UniProtKB-KW"/>
</dbReference>
<dbReference type="PATRIC" id="fig|1310613.3.peg.2963"/>
<keyword evidence="9 12" id="KW-1133">Transmembrane helix</keyword>
<comment type="similarity">
    <text evidence="2">Belongs to the cytochrome ubiquinol oxidase subunit 2 family.</text>
</comment>
<dbReference type="GO" id="GO:0016682">
    <property type="term" value="F:oxidoreductase activity, acting on diphenols and related substances as donors, oxygen as acceptor"/>
    <property type="evidence" value="ECO:0007669"/>
    <property type="project" value="TreeGrafter"/>
</dbReference>
<evidence type="ECO:0000256" key="8">
    <source>
        <dbReference type="ARBA" id="ARBA00022982"/>
    </source>
</evidence>
<name>A0A009HNG0_ACIB9</name>
<dbReference type="GO" id="GO:0005886">
    <property type="term" value="C:plasma membrane"/>
    <property type="evidence" value="ECO:0007669"/>
    <property type="project" value="UniProtKB-SubCell"/>
</dbReference>
<dbReference type="PANTHER" id="PTHR43141">
    <property type="entry name" value="CYTOCHROME BD2 SUBUNIT II"/>
    <property type="match status" value="1"/>
</dbReference>
<proteinExistence type="inferred from homology"/>
<evidence type="ECO:0000256" key="6">
    <source>
        <dbReference type="ARBA" id="ARBA00022692"/>
    </source>
</evidence>
<reference evidence="13 14" key="1">
    <citation type="submission" date="2014-02" db="EMBL/GenBank/DDBJ databases">
        <title>Comparative genomics and transcriptomics to identify genetic mechanisms underlying the emergence of carbapenem resistant Acinetobacter baumannii (CRAb).</title>
        <authorList>
            <person name="Harris A.D."/>
            <person name="Johnson K.J."/>
            <person name="George J."/>
            <person name="Shefchek K."/>
            <person name="Daugherty S.C."/>
            <person name="Parankush S."/>
            <person name="Sadzewicz L."/>
            <person name="Tallon L."/>
            <person name="Sengamalay N."/>
            <person name="Hazen T.H."/>
            <person name="Rasko D.A."/>
        </authorList>
    </citation>
    <scope>NUCLEOTIDE SEQUENCE [LARGE SCALE GENOMIC DNA]</scope>
    <source>
        <strain evidence="13 14">1295743</strain>
    </source>
</reference>
<feature type="transmembrane region" description="Helical" evidence="12">
    <location>
        <begin position="85"/>
        <end position="102"/>
    </location>
</feature>
<dbReference type="AlphaFoldDB" id="A0A009HNG0"/>
<evidence type="ECO:0000256" key="12">
    <source>
        <dbReference type="SAM" id="Phobius"/>
    </source>
</evidence>
<gene>
    <name evidence="13" type="ORF">J512_3083</name>
</gene>
<comment type="subcellular location">
    <subcellularLocation>
        <location evidence="1">Cell membrane</location>
        <topology evidence="1">Multi-pass membrane protein</topology>
    </subcellularLocation>
</comment>
<evidence type="ECO:0000256" key="3">
    <source>
        <dbReference type="ARBA" id="ARBA00022448"/>
    </source>
</evidence>